<evidence type="ECO:0000313" key="1">
    <source>
        <dbReference type="EMBL" id="MBN2965013.1"/>
    </source>
</evidence>
<evidence type="ECO:0008006" key="3">
    <source>
        <dbReference type="Google" id="ProtNLM"/>
    </source>
</evidence>
<protein>
    <recommendedName>
        <fullName evidence="3">CRISPR-associated protein</fullName>
    </recommendedName>
</protein>
<reference evidence="1 2" key="2">
    <citation type="submission" date="2021-02" db="EMBL/GenBank/DDBJ databases">
        <title>Sulfurospirillum tamanensis sp. nov.</title>
        <authorList>
            <person name="Frolova A."/>
            <person name="Merkel A."/>
            <person name="Slobodkin A."/>
        </authorList>
    </citation>
    <scope>NUCLEOTIDE SEQUENCE [LARGE SCALE GENOMIC DNA]</scope>
    <source>
        <strain evidence="1 2">T05b</strain>
    </source>
</reference>
<dbReference type="RefSeq" id="WP_205459561.1">
    <property type="nucleotide sequence ID" value="NZ_JAFHKK010000022.1"/>
</dbReference>
<reference evidence="1 2" key="3">
    <citation type="submission" date="2021-02" db="EMBL/GenBank/DDBJ databases">
        <authorList>
            <person name="Merkel A.Y."/>
        </authorList>
    </citation>
    <scope>NUCLEOTIDE SEQUENCE [LARGE SCALE GENOMIC DNA]</scope>
    <source>
        <strain evidence="1 2">T05b</strain>
    </source>
</reference>
<dbReference type="InterPro" id="IPR049811">
    <property type="entry name" value="MJ1673-like_dom"/>
</dbReference>
<accession>A0ABS2WTM7</accession>
<dbReference type="Proteomes" id="UP000703590">
    <property type="component" value="Unassembled WGS sequence"/>
</dbReference>
<evidence type="ECO:0000313" key="2">
    <source>
        <dbReference type="Proteomes" id="UP000703590"/>
    </source>
</evidence>
<name>A0ABS2WTM7_9BACT</name>
<dbReference type="EMBL" id="JAFHKK010000022">
    <property type="protein sequence ID" value="MBN2965013.1"/>
    <property type="molecule type" value="Genomic_DNA"/>
</dbReference>
<comment type="caution">
    <text evidence="1">The sequence shown here is derived from an EMBL/GenBank/DDBJ whole genome shotgun (WGS) entry which is preliminary data.</text>
</comment>
<proteinExistence type="predicted"/>
<gene>
    <name evidence="1" type="ORF">JWV37_09495</name>
</gene>
<organism evidence="1 2">
    <name type="scientific">Sulfurospirillum tamanense</name>
    <dbReference type="NCBI Taxonomy" id="2813362"/>
    <lineage>
        <taxon>Bacteria</taxon>
        <taxon>Pseudomonadati</taxon>
        <taxon>Campylobacterota</taxon>
        <taxon>Epsilonproteobacteria</taxon>
        <taxon>Campylobacterales</taxon>
        <taxon>Sulfurospirillaceae</taxon>
        <taxon>Sulfurospirillum</taxon>
    </lineage>
</organism>
<keyword evidence="2" id="KW-1185">Reference proteome</keyword>
<dbReference type="NCBIfam" id="NF040559">
    <property type="entry name" value="CAS_Csx20"/>
    <property type="match status" value="1"/>
</dbReference>
<reference evidence="2" key="1">
    <citation type="submission" date="2021-02" db="EMBL/GenBank/DDBJ databases">
        <title>Sulfurospirillum tamanensis sp. nov.</title>
        <authorList>
            <person name="Merkel A.Y."/>
        </authorList>
    </citation>
    <scope>NUCLEOTIDE SEQUENCE [LARGE SCALE GENOMIC DNA]</scope>
    <source>
        <strain evidence="2">T05b</strain>
    </source>
</reference>
<sequence>MRQFFILLNHLLLPEQEREAKEKWGATSFVNLSDQMWKSIPSGAESVLSYVEKYQQALEEQGKKGDLLLVQGDFGATYALVRFALKRGIVPLYATTARHSREVIENGQVKIERIFSHGRFRKYEETT</sequence>